<dbReference type="EMBL" id="CAJOBB010024331">
    <property type="protein sequence ID" value="CAF4399951.1"/>
    <property type="molecule type" value="Genomic_DNA"/>
</dbReference>
<feature type="compositionally biased region" description="Polar residues" evidence="1">
    <location>
        <begin position="1"/>
        <end position="15"/>
    </location>
</feature>
<evidence type="ECO:0000313" key="2">
    <source>
        <dbReference type="EMBL" id="CAF4399951.1"/>
    </source>
</evidence>
<evidence type="ECO:0000256" key="1">
    <source>
        <dbReference type="SAM" id="MobiDB-lite"/>
    </source>
</evidence>
<gene>
    <name evidence="2" type="ORF">KXQ929_LOCUS50965</name>
</gene>
<dbReference type="Proteomes" id="UP000663868">
    <property type="component" value="Unassembled WGS sequence"/>
</dbReference>
<evidence type="ECO:0000313" key="3">
    <source>
        <dbReference type="Proteomes" id="UP000663868"/>
    </source>
</evidence>
<feature type="non-terminal residue" evidence="2">
    <location>
        <position position="45"/>
    </location>
</feature>
<organism evidence="2 3">
    <name type="scientific">Adineta steineri</name>
    <dbReference type="NCBI Taxonomy" id="433720"/>
    <lineage>
        <taxon>Eukaryota</taxon>
        <taxon>Metazoa</taxon>
        <taxon>Spiralia</taxon>
        <taxon>Gnathifera</taxon>
        <taxon>Rotifera</taxon>
        <taxon>Eurotatoria</taxon>
        <taxon>Bdelloidea</taxon>
        <taxon>Adinetida</taxon>
        <taxon>Adinetidae</taxon>
        <taxon>Adineta</taxon>
    </lineage>
</organism>
<feature type="region of interest" description="Disordered" evidence="1">
    <location>
        <begin position="1"/>
        <end position="45"/>
    </location>
</feature>
<reference evidence="2" key="1">
    <citation type="submission" date="2021-02" db="EMBL/GenBank/DDBJ databases">
        <authorList>
            <person name="Nowell W R."/>
        </authorList>
    </citation>
    <scope>NUCLEOTIDE SEQUENCE</scope>
</reference>
<comment type="caution">
    <text evidence="2">The sequence shown here is derived from an EMBL/GenBank/DDBJ whole genome shotgun (WGS) entry which is preliminary data.</text>
</comment>
<proteinExistence type="predicted"/>
<dbReference type="AlphaFoldDB" id="A0A820P6Q0"/>
<protein>
    <submittedName>
        <fullName evidence="2">Uncharacterized protein</fullName>
    </submittedName>
</protein>
<name>A0A820P6Q0_9BILA</name>
<sequence length="45" mass="4631">MNNGIELMTQQETSVSGSGSGSGGGGDDDDDDGHYSDESNYSEDL</sequence>
<accession>A0A820P6Q0</accession>